<dbReference type="GO" id="GO:0003677">
    <property type="term" value="F:DNA binding"/>
    <property type="evidence" value="ECO:0007669"/>
    <property type="project" value="UniProtKB-UniRule"/>
</dbReference>
<dbReference type="InterPro" id="IPR041678">
    <property type="entry name" value="TetR_C_16"/>
</dbReference>
<accession>W5XWS3</accession>
<evidence type="ECO:0000256" key="2">
    <source>
        <dbReference type="PROSITE-ProRule" id="PRU00335"/>
    </source>
</evidence>
<dbReference type="EMBL" id="CP004353">
    <property type="protein sequence ID" value="AHI21461.1"/>
    <property type="molecule type" value="Genomic_DNA"/>
</dbReference>
<dbReference type="HOGENOM" id="CLU_069356_10_2_11"/>
<keyword evidence="5" id="KW-1185">Reference proteome</keyword>
<dbReference type="KEGG" id="cvt:B843_00325"/>
<dbReference type="Gene3D" id="1.10.357.10">
    <property type="entry name" value="Tetracycline Repressor, domain 2"/>
    <property type="match status" value="1"/>
</dbReference>
<keyword evidence="1 2" id="KW-0238">DNA-binding</keyword>
<dbReference type="eggNOG" id="COG1309">
    <property type="taxonomic scope" value="Bacteria"/>
</dbReference>
<dbReference type="SUPFAM" id="SSF46689">
    <property type="entry name" value="Homeodomain-like"/>
    <property type="match status" value="1"/>
</dbReference>
<evidence type="ECO:0000256" key="1">
    <source>
        <dbReference type="ARBA" id="ARBA00023125"/>
    </source>
</evidence>
<organism evidence="4 5">
    <name type="scientific">Corynebacterium vitaeruminis DSM 20294</name>
    <dbReference type="NCBI Taxonomy" id="1224164"/>
    <lineage>
        <taxon>Bacteria</taxon>
        <taxon>Bacillati</taxon>
        <taxon>Actinomycetota</taxon>
        <taxon>Actinomycetes</taxon>
        <taxon>Mycobacteriales</taxon>
        <taxon>Corynebacteriaceae</taxon>
        <taxon>Corynebacterium</taxon>
    </lineage>
</organism>
<reference evidence="4 5" key="1">
    <citation type="submission" date="2013-02" db="EMBL/GenBank/DDBJ databases">
        <title>The complete genome sequence of Corynebacterium vitaeruminis DSM 20294.</title>
        <authorList>
            <person name="Ruckert C."/>
            <person name="Albersmeier A."/>
            <person name="Kalinowski J."/>
        </authorList>
    </citation>
    <scope>NUCLEOTIDE SEQUENCE [LARGE SCALE GENOMIC DNA]</scope>
    <source>
        <strain evidence="5">ATCC 10234</strain>
    </source>
</reference>
<dbReference type="SUPFAM" id="SSF48498">
    <property type="entry name" value="Tetracyclin repressor-like, C-terminal domain"/>
    <property type="match status" value="1"/>
</dbReference>
<dbReference type="AlphaFoldDB" id="W5XWS3"/>
<dbReference type="Proteomes" id="UP000019222">
    <property type="component" value="Chromosome"/>
</dbReference>
<feature type="domain" description="HTH tetR-type" evidence="3">
    <location>
        <begin position="1"/>
        <end position="48"/>
    </location>
</feature>
<sequence>MFSQRSFSQVTIKDIAEEAGVSSALVIKYFINKECLFGQTIDFEESARRLFSGEFSELGYTAVYETLTAPADAPYSTVRTLVIGSGDENSLKSVGKKIQEDLKEVLVDRIESEAPQPNPHPQIRAQAALSLIIGLSMMRRVGDPNFRDYPRKQLLDYYAGLFQQIVDGVA</sequence>
<evidence type="ECO:0000313" key="5">
    <source>
        <dbReference type="Proteomes" id="UP000019222"/>
    </source>
</evidence>
<evidence type="ECO:0000313" key="4">
    <source>
        <dbReference type="EMBL" id="AHI21461.1"/>
    </source>
</evidence>
<dbReference type="InterPro" id="IPR001647">
    <property type="entry name" value="HTH_TetR"/>
</dbReference>
<proteinExistence type="predicted"/>
<gene>
    <name evidence="4" type="ORF">B843_00325</name>
</gene>
<dbReference type="Pfam" id="PF17920">
    <property type="entry name" value="TetR_C_16"/>
    <property type="match status" value="1"/>
</dbReference>
<dbReference type="Pfam" id="PF00440">
    <property type="entry name" value="TetR_N"/>
    <property type="match status" value="1"/>
</dbReference>
<name>W5XWS3_9CORY</name>
<dbReference type="InterPro" id="IPR009057">
    <property type="entry name" value="Homeodomain-like_sf"/>
</dbReference>
<protein>
    <submittedName>
        <fullName evidence="4">TetR family transcriptional regulator</fullName>
    </submittedName>
</protein>
<dbReference type="PROSITE" id="PS50977">
    <property type="entry name" value="HTH_TETR_2"/>
    <property type="match status" value="1"/>
</dbReference>
<evidence type="ECO:0000259" key="3">
    <source>
        <dbReference type="PROSITE" id="PS50977"/>
    </source>
</evidence>
<dbReference type="InterPro" id="IPR036271">
    <property type="entry name" value="Tet_transcr_reg_TetR-rel_C_sf"/>
</dbReference>
<feature type="DNA-binding region" description="H-T-H motif" evidence="2">
    <location>
        <begin position="11"/>
        <end position="30"/>
    </location>
</feature>
<dbReference type="PATRIC" id="fig|1224164.3.peg.67"/>